<name>A0A8S5N4I5_9CAUD</name>
<evidence type="ECO:0000313" key="1">
    <source>
        <dbReference type="EMBL" id="DAD89553.1"/>
    </source>
</evidence>
<dbReference type="EMBL" id="BK015063">
    <property type="protein sequence ID" value="DAD89553.1"/>
    <property type="molecule type" value="Genomic_DNA"/>
</dbReference>
<sequence>MNKNDVQVRRTTSDDFNDVMQVETQAFTLVMDLKETRKEPVTFRLIRFPVSMPTIGCTNT</sequence>
<accession>A0A8S5N4I5</accession>
<reference evidence="1" key="1">
    <citation type="journal article" date="2021" name="Proc. Natl. Acad. Sci. U.S.A.">
        <title>A Catalog of Tens of Thousands of Viruses from Human Metagenomes Reveals Hidden Associations with Chronic Diseases.</title>
        <authorList>
            <person name="Tisza M.J."/>
            <person name="Buck C.B."/>
        </authorList>
    </citation>
    <scope>NUCLEOTIDE SEQUENCE</scope>
    <source>
        <strain evidence="1">CtU4n16</strain>
    </source>
</reference>
<protein>
    <submittedName>
        <fullName evidence="1">Uncharacterized protein</fullName>
    </submittedName>
</protein>
<proteinExistence type="predicted"/>
<organism evidence="1">
    <name type="scientific">Myoviridae sp. ctU4n16</name>
    <dbReference type="NCBI Taxonomy" id="2826658"/>
    <lineage>
        <taxon>Viruses</taxon>
        <taxon>Duplodnaviria</taxon>
        <taxon>Heunggongvirae</taxon>
        <taxon>Uroviricota</taxon>
        <taxon>Caudoviricetes</taxon>
    </lineage>
</organism>